<keyword evidence="1 3" id="KW-0645">Protease</keyword>
<dbReference type="PANTHER" id="PTHR43343">
    <property type="entry name" value="PEPTIDASE S12"/>
    <property type="match status" value="1"/>
</dbReference>
<accession>A0ABW4LHB1</accession>
<sequence length="234" mass="23009">GASGGLVLLVTLLVGALGGGATAWAVAEVRTPVSPPLAIPGATSAPGTETEAAAQSILPSVVQVRTQRGSGSGWVLDGDGHVITNHHVVDGATRVQLLTSTGRTVSASVVGSDEENDIAVLRTEADALPPARTGRSATLAIGQPVIAVGSPLGLNGTVTSGIVSAVDRGGSQRLPMVQTDASINPGNSGGPLVDLDGRVVGVNTSIATLGSGNIGIGFAVPVDRAVSVAERIIG</sequence>
<dbReference type="EC" id="3.4.21.-" evidence="3"/>
<dbReference type="PRINTS" id="PR00834">
    <property type="entry name" value="PROTEASES2C"/>
</dbReference>
<evidence type="ECO:0000313" key="4">
    <source>
        <dbReference type="Proteomes" id="UP001597347"/>
    </source>
</evidence>
<protein>
    <submittedName>
        <fullName evidence="3">S1C family serine protease</fullName>
        <ecNumber evidence="3">3.4.21.-</ecNumber>
    </submittedName>
</protein>
<dbReference type="EMBL" id="JBHUEA010000025">
    <property type="protein sequence ID" value="MFD1722716.1"/>
    <property type="molecule type" value="Genomic_DNA"/>
</dbReference>
<name>A0ABW4LHB1_9MICO</name>
<proteinExistence type="predicted"/>
<evidence type="ECO:0000313" key="3">
    <source>
        <dbReference type="EMBL" id="MFD1722716.1"/>
    </source>
</evidence>
<keyword evidence="4" id="KW-1185">Reference proteome</keyword>
<feature type="non-terminal residue" evidence="3">
    <location>
        <position position="1"/>
    </location>
</feature>
<dbReference type="InterPro" id="IPR051201">
    <property type="entry name" value="Chloro_Bact_Ser_Proteases"/>
</dbReference>
<gene>
    <name evidence="3" type="ORF">ACFSBI_14260</name>
</gene>
<dbReference type="SUPFAM" id="SSF50494">
    <property type="entry name" value="Trypsin-like serine proteases"/>
    <property type="match status" value="1"/>
</dbReference>
<dbReference type="GO" id="GO:0008233">
    <property type="term" value="F:peptidase activity"/>
    <property type="evidence" value="ECO:0007669"/>
    <property type="project" value="UniProtKB-KW"/>
</dbReference>
<dbReference type="GO" id="GO:0006508">
    <property type="term" value="P:proteolysis"/>
    <property type="evidence" value="ECO:0007669"/>
    <property type="project" value="UniProtKB-KW"/>
</dbReference>
<reference evidence="4" key="1">
    <citation type="journal article" date="2019" name="Int. J. Syst. Evol. Microbiol.">
        <title>The Global Catalogue of Microorganisms (GCM) 10K type strain sequencing project: providing services to taxonomists for standard genome sequencing and annotation.</title>
        <authorList>
            <consortium name="The Broad Institute Genomics Platform"/>
            <consortium name="The Broad Institute Genome Sequencing Center for Infectious Disease"/>
            <person name="Wu L."/>
            <person name="Ma J."/>
        </authorList>
    </citation>
    <scope>NUCLEOTIDE SEQUENCE [LARGE SCALE GENOMIC DNA]</scope>
    <source>
        <strain evidence="4">CGMCC 1.12471</strain>
    </source>
</reference>
<dbReference type="RefSeq" id="WP_377936068.1">
    <property type="nucleotide sequence ID" value="NZ_JBHUEA010000025.1"/>
</dbReference>
<dbReference type="InterPro" id="IPR009003">
    <property type="entry name" value="Peptidase_S1_PA"/>
</dbReference>
<dbReference type="Pfam" id="PF13365">
    <property type="entry name" value="Trypsin_2"/>
    <property type="match status" value="1"/>
</dbReference>
<evidence type="ECO:0000256" key="1">
    <source>
        <dbReference type="ARBA" id="ARBA00022670"/>
    </source>
</evidence>
<organism evidence="3 4">
    <name type="scientific">Amnibacterium endophyticum</name>
    <dbReference type="NCBI Taxonomy" id="2109337"/>
    <lineage>
        <taxon>Bacteria</taxon>
        <taxon>Bacillati</taxon>
        <taxon>Actinomycetota</taxon>
        <taxon>Actinomycetes</taxon>
        <taxon>Micrococcales</taxon>
        <taxon>Microbacteriaceae</taxon>
        <taxon>Amnibacterium</taxon>
    </lineage>
</organism>
<evidence type="ECO:0000256" key="2">
    <source>
        <dbReference type="ARBA" id="ARBA00022801"/>
    </source>
</evidence>
<dbReference type="InterPro" id="IPR001940">
    <property type="entry name" value="Peptidase_S1C"/>
</dbReference>
<dbReference type="PANTHER" id="PTHR43343:SF3">
    <property type="entry name" value="PROTEASE DO-LIKE 8, CHLOROPLASTIC"/>
    <property type="match status" value="1"/>
</dbReference>
<comment type="caution">
    <text evidence="3">The sequence shown here is derived from an EMBL/GenBank/DDBJ whole genome shotgun (WGS) entry which is preliminary data.</text>
</comment>
<dbReference type="Proteomes" id="UP001597347">
    <property type="component" value="Unassembled WGS sequence"/>
</dbReference>
<dbReference type="Gene3D" id="2.40.10.120">
    <property type="match status" value="1"/>
</dbReference>
<keyword evidence="2 3" id="KW-0378">Hydrolase</keyword>